<protein>
    <submittedName>
        <fullName evidence="2">Uncharacterized protein</fullName>
    </submittedName>
</protein>
<dbReference type="AlphaFoldDB" id="A0AAW2FIX5"/>
<reference evidence="2 3" key="1">
    <citation type="submission" date="2023-03" db="EMBL/GenBank/DDBJ databases">
        <title>High recombination rates correlate with genetic variation in Cardiocondyla obscurior ants.</title>
        <authorList>
            <person name="Errbii M."/>
        </authorList>
    </citation>
    <scope>NUCLEOTIDE SEQUENCE [LARGE SCALE GENOMIC DNA]</scope>
    <source>
        <strain evidence="2">Alpha-2009</strain>
        <tissue evidence="2">Whole body</tissue>
    </source>
</reference>
<organism evidence="2 3">
    <name type="scientific">Cardiocondyla obscurior</name>
    <dbReference type="NCBI Taxonomy" id="286306"/>
    <lineage>
        <taxon>Eukaryota</taxon>
        <taxon>Metazoa</taxon>
        <taxon>Ecdysozoa</taxon>
        <taxon>Arthropoda</taxon>
        <taxon>Hexapoda</taxon>
        <taxon>Insecta</taxon>
        <taxon>Pterygota</taxon>
        <taxon>Neoptera</taxon>
        <taxon>Endopterygota</taxon>
        <taxon>Hymenoptera</taxon>
        <taxon>Apocrita</taxon>
        <taxon>Aculeata</taxon>
        <taxon>Formicoidea</taxon>
        <taxon>Formicidae</taxon>
        <taxon>Myrmicinae</taxon>
        <taxon>Cardiocondyla</taxon>
    </lineage>
</organism>
<keyword evidence="3" id="KW-1185">Reference proteome</keyword>
<comment type="caution">
    <text evidence="2">The sequence shown here is derived from an EMBL/GenBank/DDBJ whole genome shotgun (WGS) entry which is preliminary data.</text>
</comment>
<gene>
    <name evidence="2" type="ORF">PUN28_011050</name>
</gene>
<evidence type="ECO:0000313" key="3">
    <source>
        <dbReference type="Proteomes" id="UP001430953"/>
    </source>
</evidence>
<feature type="region of interest" description="Disordered" evidence="1">
    <location>
        <begin position="88"/>
        <end position="120"/>
    </location>
</feature>
<accession>A0AAW2FIX5</accession>
<proteinExistence type="predicted"/>
<evidence type="ECO:0000313" key="2">
    <source>
        <dbReference type="EMBL" id="KAL0115896.1"/>
    </source>
</evidence>
<evidence type="ECO:0000256" key="1">
    <source>
        <dbReference type="SAM" id="MobiDB-lite"/>
    </source>
</evidence>
<dbReference type="EMBL" id="JADYXP020000010">
    <property type="protein sequence ID" value="KAL0115896.1"/>
    <property type="molecule type" value="Genomic_DNA"/>
</dbReference>
<sequence length="173" mass="20605">MYPSREFHRWVMSPPMDTTVIVVPLPGVRRINLPRFSQFTHFPSPPAAVSSLYYCSTSRNKGDWICNKKGFSAPLHNEKLKANFLREREIEQKRKEGRRGGKNRKEEKEKTKRSKKTRSITLPKLKRDDIDRHLYKCERIFVDFTLWTRHVKIKMTIPAERDVVFLLKLNYSR</sequence>
<name>A0AAW2FIX5_9HYME</name>
<dbReference type="Proteomes" id="UP001430953">
    <property type="component" value="Unassembled WGS sequence"/>
</dbReference>